<dbReference type="Gene3D" id="1.20.120.330">
    <property type="entry name" value="Nucleotidyltransferases domain 2"/>
    <property type="match status" value="1"/>
</dbReference>
<feature type="domain" description="HEPN" evidence="1">
    <location>
        <begin position="11"/>
        <end position="122"/>
    </location>
</feature>
<organism evidence="2 3">
    <name type="scientific">Aerophobetes bacterium</name>
    <dbReference type="NCBI Taxonomy" id="2030807"/>
    <lineage>
        <taxon>Bacteria</taxon>
        <taxon>Candidatus Aerophobota</taxon>
    </lineage>
</organism>
<comment type="caution">
    <text evidence="2">The sequence shown here is derived from an EMBL/GenBank/DDBJ whole genome shotgun (WGS) entry which is preliminary data.</text>
</comment>
<reference evidence="2 3" key="1">
    <citation type="submission" date="2018-06" db="EMBL/GenBank/DDBJ databases">
        <title>Extensive metabolic versatility and redundancy in microbially diverse, dynamic hydrothermal sediments.</title>
        <authorList>
            <person name="Dombrowski N."/>
            <person name="Teske A."/>
            <person name="Baker B.J."/>
        </authorList>
    </citation>
    <scope>NUCLEOTIDE SEQUENCE [LARGE SCALE GENOMIC DNA]</scope>
    <source>
        <strain evidence="2">B47_G16</strain>
    </source>
</reference>
<dbReference type="Proteomes" id="UP000279422">
    <property type="component" value="Unassembled WGS sequence"/>
</dbReference>
<gene>
    <name evidence="2" type="ORF">DRJ00_08055</name>
</gene>
<proteinExistence type="predicted"/>
<dbReference type="Pfam" id="PF05168">
    <property type="entry name" value="HEPN"/>
    <property type="match status" value="1"/>
</dbReference>
<dbReference type="InterPro" id="IPR007842">
    <property type="entry name" value="HEPN_dom"/>
</dbReference>
<dbReference type="PROSITE" id="PS50910">
    <property type="entry name" value="HEPN"/>
    <property type="match status" value="1"/>
</dbReference>
<sequence>MKNFETGEKLIEEAQNYYLDLLQAYRRKSWNTVVRRAQEIVELSLKGLLKSMGVEYPKVHDVGWLFEKIVQEKSAIKVEQEVARRIREISANLARERSPAFYMEKSYDKAQADEAKKQAEEVLNWTGKMKCALKKER</sequence>
<protein>
    <recommendedName>
        <fullName evidence="1">HEPN domain-containing protein</fullName>
    </recommendedName>
</protein>
<evidence type="ECO:0000313" key="2">
    <source>
        <dbReference type="EMBL" id="RLE07493.1"/>
    </source>
</evidence>
<name>A0A497E293_UNCAE</name>
<evidence type="ECO:0000259" key="1">
    <source>
        <dbReference type="PROSITE" id="PS50910"/>
    </source>
</evidence>
<dbReference type="EMBL" id="QMPZ01000164">
    <property type="protein sequence ID" value="RLE07493.1"/>
    <property type="molecule type" value="Genomic_DNA"/>
</dbReference>
<evidence type="ECO:0000313" key="3">
    <source>
        <dbReference type="Proteomes" id="UP000279422"/>
    </source>
</evidence>
<dbReference type="SUPFAM" id="SSF81593">
    <property type="entry name" value="Nucleotidyltransferase substrate binding subunit/domain"/>
    <property type="match status" value="1"/>
</dbReference>
<dbReference type="AlphaFoldDB" id="A0A497E293"/>
<accession>A0A497E293</accession>